<feature type="transmembrane region" description="Helical" evidence="5">
    <location>
        <begin position="38"/>
        <end position="63"/>
    </location>
</feature>
<evidence type="ECO:0000313" key="6">
    <source>
        <dbReference type="EMBL" id="MDQ0160201.1"/>
    </source>
</evidence>
<reference evidence="6 7" key="1">
    <citation type="submission" date="2023-07" db="EMBL/GenBank/DDBJ databases">
        <title>Genomic Encyclopedia of Type Strains, Phase IV (KMG-IV): sequencing the most valuable type-strain genomes for metagenomic binning, comparative biology and taxonomic classification.</title>
        <authorList>
            <person name="Goeker M."/>
        </authorList>
    </citation>
    <scope>NUCLEOTIDE SEQUENCE [LARGE SCALE GENOMIC DNA]</scope>
    <source>
        <strain evidence="6 7">DSM 16460</strain>
    </source>
</reference>
<name>A0ABT9VGW9_9BACI</name>
<feature type="transmembrane region" description="Helical" evidence="5">
    <location>
        <begin position="6"/>
        <end position="26"/>
    </location>
</feature>
<protein>
    <submittedName>
        <fullName evidence="6">Sporulation protein YtaF</fullName>
    </submittedName>
</protein>
<organism evidence="6 7">
    <name type="scientific">Alkalibacillus salilacus</name>
    <dbReference type="NCBI Taxonomy" id="284582"/>
    <lineage>
        <taxon>Bacteria</taxon>
        <taxon>Bacillati</taxon>
        <taxon>Bacillota</taxon>
        <taxon>Bacilli</taxon>
        <taxon>Bacillales</taxon>
        <taxon>Bacillaceae</taxon>
        <taxon>Alkalibacillus</taxon>
    </lineage>
</organism>
<comment type="caution">
    <text evidence="6">The sequence shown here is derived from an EMBL/GenBank/DDBJ whole genome shotgun (WGS) entry which is preliminary data.</text>
</comment>
<proteinExistence type="predicted"/>
<dbReference type="NCBIfam" id="TIGR02840">
    <property type="entry name" value="spore_YtaF"/>
    <property type="match status" value="1"/>
</dbReference>
<keyword evidence="3 5" id="KW-1133">Transmembrane helix</keyword>
<feature type="transmembrane region" description="Helical" evidence="5">
    <location>
        <begin position="69"/>
        <end position="87"/>
    </location>
</feature>
<keyword evidence="2 5" id="KW-0812">Transmembrane</keyword>
<evidence type="ECO:0000256" key="3">
    <source>
        <dbReference type="ARBA" id="ARBA00022989"/>
    </source>
</evidence>
<evidence type="ECO:0000256" key="4">
    <source>
        <dbReference type="ARBA" id="ARBA00023136"/>
    </source>
</evidence>
<feature type="transmembrane region" description="Helical" evidence="5">
    <location>
        <begin position="151"/>
        <end position="173"/>
    </location>
</feature>
<dbReference type="Pfam" id="PF02659">
    <property type="entry name" value="Mntp"/>
    <property type="match status" value="2"/>
</dbReference>
<evidence type="ECO:0000256" key="1">
    <source>
        <dbReference type="ARBA" id="ARBA00022475"/>
    </source>
</evidence>
<sequence>MVDWILLVILISFAVSFDSFFFGLTYQLRRIKLPVTSVVMIGLVTAISFLIGHILGQGVFLTIPSLSEVLGGIIFVGIGTWVIWQWVREQKEKVANHTNSFQSFNWKTIWEIMKQPQVADRDRSGAITGLEAIMVAVALSLDSFASGIGSAFVSIPIILAAIMIGLFSVLFLLSGLICGRWFQKFDWIHALSFLPGVILISLGFWNFLR</sequence>
<dbReference type="EMBL" id="JAUSTQ010000009">
    <property type="protein sequence ID" value="MDQ0160201.1"/>
    <property type="molecule type" value="Genomic_DNA"/>
</dbReference>
<keyword evidence="4 5" id="KW-0472">Membrane</keyword>
<dbReference type="InterPro" id="IPR014205">
    <property type="entry name" value="Spore_YtaF"/>
</dbReference>
<accession>A0ABT9VGW9</accession>
<dbReference type="PANTHER" id="PTHR35529">
    <property type="entry name" value="MANGANESE EFFLUX PUMP MNTP-RELATED"/>
    <property type="match status" value="1"/>
</dbReference>
<feature type="transmembrane region" description="Helical" evidence="5">
    <location>
        <begin position="185"/>
        <end position="208"/>
    </location>
</feature>
<dbReference type="InterPro" id="IPR003810">
    <property type="entry name" value="Mntp/YtaF"/>
</dbReference>
<keyword evidence="7" id="KW-1185">Reference proteome</keyword>
<gene>
    <name evidence="6" type="ORF">J2S77_002203</name>
</gene>
<evidence type="ECO:0000256" key="5">
    <source>
        <dbReference type="SAM" id="Phobius"/>
    </source>
</evidence>
<evidence type="ECO:0000256" key="2">
    <source>
        <dbReference type="ARBA" id="ARBA00022692"/>
    </source>
</evidence>
<dbReference type="PANTHER" id="PTHR35529:SF2">
    <property type="entry name" value="SPORULATION PROTEIN YTAF-RELATED"/>
    <property type="match status" value="1"/>
</dbReference>
<evidence type="ECO:0000313" key="7">
    <source>
        <dbReference type="Proteomes" id="UP001224359"/>
    </source>
</evidence>
<dbReference type="RefSeq" id="WP_306977273.1">
    <property type="nucleotide sequence ID" value="NZ_JAUSTQ010000009.1"/>
</dbReference>
<dbReference type="Proteomes" id="UP001224359">
    <property type="component" value="Unassembled WGS sequence"/>
</dbReference>
<keyword evidence="1" id="KW-1003">Cell membrane</keyword>